<evidence type="ECO:0000256" key="7">
    <source>
        <dbReference type="PROSITE-ProRule" id="PRU00283"/>
    </source>
</evidence>
<dbReference type="SMART" id="SM00129">
    <property type="entry name" value="KISc"/>
    <property type="match status" value="1"/>
</dbReference>
<evidence type="ECO:0000259" key="11">
    <source>
        <dbReference type="PROSITE" id="PS50067"/>
    </source>
</evidence>
<dbReference type="PRINTS" id="PR00380">
    <property type="entry name" value="KINESINHEAVY"/>
</dbReference>
<dbReference type="Gene3D" id="3.40.850.10">
    <property type="entry name" value="Kinesin motor domain"/>
    <property type="match status" value="1"/>
</dbReference>
<dbReference type="Proteomes" id="UP000722791">
    <property type="component" value="Unassembled WGS sequence"/>
</dbReference>
<dbReference type="Pfam" id="PF00225">
    <property type="entry name" value="Kinesin"/>
    <property type="match status" value="1"/>
</dbReference>
<feature type="binding site" evidence="7">
    <location>
        <begin position="91"/>
        <end position="98"/>
    </location>
    <ligand>
        <name>ATP</name>
        <dbReference type="ChEBI" id="CHEBI:30616"/>
    </ligand>
</feature>
<feature type="non-terminal residue" evidence="12">
    <location>
        <position position="1"/>
    </location>
</feature>
<dbReference type="InterPro" id="IPR019821">
    <property type="entry name" value="Kinesin_motor_CS"/>
</dbReference>
<accession>A0A8J4GVV9</accession>
<evidence type="ECO:0000256" key="1">
    <source>
        <dbReference type="ARBA" id="ARBA00004496"/>
    </source>
</evidence>
<dbReference type="InterPro" id="IPR027640">
    <property type="entry name" value="Kinesin-like_fam"/>
</dbReference>
<protein>
    <recommendedName>
        <fullName evidence="8">Kinesin-like protein</fullName>
    </recommendedName>
</protein>
<dbReference type="PROSITE" id="PS00411">
    <property type="entry name" value="KINESIN_MOTOR_1"/>
    <property type="match status" value="1"/>
</dbReference>
<proteinExistence type="inferred from homology"/>
<dbReference type="EMBL" id="BNCQ01000076">
    <property type="protein sequence ID" value="GIM16243.1"/>
    <property type="molecule type" value="Genomic_DNA"/>
</dbReference>
<feature type="compositionally biased region" description="Acidic residues" evidence="10">
    <location>
        <begin position="238"/>
        <end position="252"/>
    </location>
</feature>
<dbReference type="GO" id="GO:0005524">
    <property type="term" value="F:ATP binding"/>
    <property type="evidence" value="ECO:0007669"/>
    <property type="project" value="UniProtKB-UniRule"/>
</dbReference>
<keyword evidence="2" id="KW-0963">Cytoplasm</keyword>
<dbReference type="CDD" id="cd01372">
    <property type="entry name" value="KISc_KIF4"/>
    <property type="match status" value="1"/>
</dbReference>
<dbReference type="PANTHER" id="PTHR47969:SF15">
    <property type="entry name" value="CHROMOSOME-ASSOCIATED KINESIN KIF4A-RELATED"/>
    <property type="match status" value="1"/>
</dbReference>
<evidence type="ECO:0000313" key="13">
    <source>
        <dbReference type="Proteomes" id="UP000722791"/>
    </source>
</evidence>
<keyword evidence="4 7" id="KW-0067">ATP-binding</keyword>
<dbReference type="PROSITE" id="PS50067">
    <property type="entry name" value="KINESIN_MOTOR_2"/>
    <property type="match status" value="1"/>
</dbReference>
<feature type="coiled-coil region" evidence="9">
    <location>
        <begin position="378"/>
        <end position="466"/>
    </location>
</feature>
<organism evidence="12 13">
    <name type="scientific">Volvox reticuliferus</name>
    <dbReference type="NCBI Taxonomy" id="1737510"/>
    <lineage>
        <taxon>Eukaryota</taxon>
        <taxon>Viridiplantae</taxon>
        <taxon>Chlorophyta</taxon>
        <taxon>core chlorophytes</taxon>
        <taxon>Chlorophyceae</taxon>
        <taxon>CS clade</taxon>
        <taxon>Chlamydomonadales</taxon>
        <taxon>Volvocaceae</taxon>
        <taxon>Volvox</taxon>
    </lineage>
</organism>
<comment type="similarity">
    <text evidence="7 8">Belongs to the TRAFAC class myosin-kinesin ATPase superfamily. Kinesin family.</text>
</comment>
<keyword evidence="6 7" id="KW-0505">Motor protein</keyword>
<dbReference type="GO" id="GO:0008017">
    <property type="term" value="F:microtubule binding"/>
    <property type="evidence" value="ECO:0007669"/>
    <property type="project" value="InterPro"/>
</dbReference>
<feature type="domain" description="Kinesin motor" evidence="11">
    <location>
        <begin position="12"/>
        <end position="363"/>
    </location>
</feature>
<dbReference type="GO" id="GO:0005875">
    <property type="term" value="C:microtubule associated complex"/>
    <property type="evidence" value="ECO:0007669"/>
    <property type="project" value="TreeGrafter"/>
</dbReference>
<dbReference type="SUPFAM" id="SSF52540">
    <property type="entry name" value="P-loop containing nucleoside triphosphate hydrolases"/>
    <property type="match status" value="1"/>
</dbReference>
<dbReference type="GO" id="GO:0051231">
    <property type="term" value="P:spindle elongation"/>
    <property type="evidence" value="ECO:0007669"/>
    <property type="project" value="TreeGrafter"/>
</dbReference>
<sequence length="483" mass="52684">MAEITQPGEESNVCVAVKIRPLVASEIDEGCRESLFVTPGCPQISTGQHTFTYDHVFGEGGTGPDQLYARCIAPLVDGLFKGYNATVFAYGQTGSGKTFTMGSEYRPGARCRGVIPDTINDIFNRIDAAKDRAIAVRVSFVEIHKEEVKDLLLPACNGPRPAVTIRETPNGDVALYGAVEKEVRSREEMAEVLELGTLCRSTASTSMNNRSSRSHAIFTITMEQRRQVQQATTQGEQVIDDDGDDDDDAPGEEVEGVEDFLGAKMHLVDLAGSERAKRTKAEGARLREGIHINRGLLALGNVINAIVDNHKHVPYRDSKLTRLLQDSLGGNSRTVMIACVSPADSNFEESLNTLRYADRARHIRNKPVVNRDPVAAQLAVLRNTIAQLKSENLSLKRALAASGNDGALDMAETSGLGNSALESLVDRLTQDNNLLESDNMRLKMDLDELRRELAAVTDKWHTAQAQCDLLRMNQAAAAAGMQH</sequence>
<evidence type="ECO:0000313" key="12">
    <source>
        <dbReference type="EMBL" id="GIM16243.1"/>
    </source>
</evidence>
<evidence type="ECO:0000256" key="10">
    <source>
        <dbReference type="SAM" id="MobiDB-lite"/>
    </source>
</evidence>
<evidence type="ECO:0000256" key="5">
    <source>
        <dbReference type="ARBA" id="ARBA00023054"/>
    </source>
</evidence>
<evidence type="ECO:0000256" key="3">
    <source>
        <dbReference type="ARBA" id="ARBA00022741"/>
    </source>
</evidence>
<evidence type="ECO:0000256" key="2">
    <source>
        <dbReference type="ARBA" id="ARBA00022490"/>
    </source>
</evidence>
<dbReference type="GO" id="GO:0007018">
    <property type="term" value="P:microtubule-based movement"/>
    <property type="evidence" value="ECO:0007669"/>
    <property type="project" value="InterPro"/>
</dbReference>
<dbReference type="GO" id="GO:0003777">
    <property type="term" value="F:microtubule motor activity"/>
    <property type="evidence" value="ECO:0007669"/>
    <property type="project" value="InterPro"/>
</dbReference>
<dbReference type="GO" id="GO:0007052">
    <property type="term" value="P:mitotic spindle organization"/>
    <property type="evidence" value="ECO:0007669"/>
    <property type="project" value="TreeGrafter"/>
</dbReference>
<gene>
    <name evidence="12" type="ORF">Vretimale_18832</name>
</gene>
<dbReference type="GO" id="GO:0005874">
    <property type="term" value="C:microtubule"/>
    <property type="evidence" value="ECO:0007669"/>
    <property type="project" value="UniProtKB-KW"/>
</dbReference>
<dbReference type="GO" id="GO:0005737">
    <property type="term" value="C:cytoplasm"/>
    <property type="evidence" value="ECO:0007669"/>
    <property type="project" value="UniProtKB-SubCell"/>
</dbReference>
<keyword evidence="8" id="KW-0493">Microtubule</keyword>
<feature type="region of interest" description="Disordered" evidence="10">
    <location>
        <begin position="228"/>
        <end position="252"/>
    </location>
</feature>
<reference evidence="12" key="1">
    <citation type="journal article" date="2021" name="Proc. Natl. Acad. Sci. U.S.A.">
        <title>Three genomes in the algal genus Volvox reveal the fate of a haploid sex-determining region after a transition to homothallism.</title>
        <authorList>
            <person name="Yamamoto K."/>
            <person name="Hamaji T."/>
            <person name="Kawai-Toyooka H."/>
            <person name="Matsuzaki R."/>
            <person name="Takahashi F."/>
            <person name="Nishimura Y."/>
            <person name="Kawachi M."/>
            <person name="Noguchi H."/>
            <person name="Minakuchi Y."/>
            <person name="Umen J.G."/>
            <person name="Toyoda A."/>
            <person name="Nozaki H."/>
        </authorList>
    </citation>
    <scope>NUCLEOTIDE SEQUENCE</scope>
    <source>
        <strain evidence="12">NIES-3785</strain>
    </source>
</reference>
<keyword evidence="5 9" id="KW-0175">Coiled coil</keyword>
<dbReference type="InterPro" id="IPR027417">
    <property type="entry name" value="P-loop_NTPase"/>
</dbReference>
<evidence type="ECO:0000256" key="6">
    <source>
        <dbReference type="ARBA" id="ARBA00023175"/>
    </source>
</evidence>
<name>A0A8J4GVV9_9CHLO</name>
<dbReference type="PANTHER" id="PTHR47969">
    <property type="entry name" value="CHROMOSOME-ASSOCIATED KINESIN KIF4A-RELATED"/>
    <property type="match status" value="1"/>
</dbReference>
<dbReference type="InterPro" id="IPR036961">
    <property type="entry name" value="Kinesin_motor_dom_sf"/>
</dbReference>
<dbReference type="AlphaFoldDB" id="A0A8J4GVV9"/>
<evidence type="ECO:0000256" key="4">
    <source>
        <dbReference type="ARBA" id="ARBA00022840"/>
    </source>
</evidence>
<evidence type="ECO:0000256" key="9">
    <source>
        <dbReference type="SAM" id="Coils"/>
    </source>
</evidence>
<comment type="subcellular location">
    <subcellularLocation>
        <location evidence="1">Cytoplasm</location>
    </subcellularLocation>
</comment>
<keyword evidence="3 7" id="KW-0547">Nucleotide-binding</keyword>
<comment type="caution">
    <text evidence="12">The sequence shown here is derived from an EMBL/GenBank/DDBJ whole genome shotgun (WGS) entry which is preliminary data.</text>
</comment>
<dbReference type="InterPro" id="IPR001752">
    <property type="entry name" value="Kinesin_motor_dom"/>
</dbReference>
<evidence type="ECO:0000256" key="8">
    <source>
        <dbReference type="RuleBase" id="RU000394"/>
    </source>
</evidence>